<feature type="domain" description="YbhG-like alpha-helical hairpin" evidence="7">
    <location>
        <begin position="96"/>
        <end position="206"/>
    </location>
</feature>
<dbReference type="InterPro" id="IPR058792">
    <property type="entry name" value="Beta-barrel_RND_2"/>
</dbReference>
<feature type="coiled-coil region" evidence="6">
    <location>
        <begin position="184"/>
        <end position="211"/>
    </location>
</feature>
<dbReference type="Pfam" id="PF25881">
    <property type="entry name" value="HH_YBHG"/>
    <property type="match status" value="1"/>
</dbReference>
<evidence type="ECO:0000256" key="5">
    <source>
        <dbReference type="ARBA" id="ARBA00023054"/>
    </source>
</evidence>
<organism evidence="9 10">
    <name type="scientific">Desulfuromusa kysingii</name>
    <dbReference type="NCBI Taxonomy" id="37625"/>
    <lineage>
        <taxon>Bacteria</taxon>
        <taxon>Pseudomonadati</taxon>
        <taxon>Thermodesulfobacteriota</taxon>
        <taxon>Desulfuromonadia</taxon>
        <taxon>Desulfuromonadales</taxon>
        <taxon>Geopsychrobacteraceae</taxon>
        <taxon>Desulfuromusa</taxon>
    </lineage>
</organism>
<dbReference type="SUPFAM" id="SSF111369">
    <property type="entry name" value="HlyD-like secretion proteins"/>
    <property type="match status" value="2"/>
</dbReference>
<dbReference type="GO" id="GO:0042597">
    <property type="term" value="C:periplasmic space"/>
    <property type="evidence" value="ECO:0007669"/>
    <property type="project" value="UniProtKB-SubCell"/>
</dbReference>
<sequence length="344" mass="38210">MKKPMITVLILVVLVSVGIYANGWYQQRENHNANSVFKIYGTIDIRDLSLAFNEQERITEVLVEEGARVSQGQVLARLNSDKLKATIAEVTANIGAQTERVKRLQAGSRPQEIDQARAEVEAAQTQVANRERLLSRLDQTVESGATSVQTSDDAQSLLQVEKAQLKIKQQALSLMIEGPRKEEITMAERQLEALQAKLDQLNIRLTDMTLTAPTKGIIQSRILEPGEIAGPQRPVMVMALTDPKWVRAYVTEQDLGRIRLGLKAQVLSDSLAGQPVDGWVGFISPVAEFTPRTVQTEELRTKLVYAVRVFVADPEDRLRLGMPVSVIIDTEERETEHPAVKQGA</sequence>
<evidence type="ECO:0000256" key="3">
    <source>
        <dbReference type="ARBA" id="ARBA00022729"/>
    </source>
</evidence>
<gene>
    <name evidence="9" type="ORF">SAMN05660420_02277</name>
</gene>
<feature type="domain" description="CusB-like beta-barrel" evidence="8">
    <location>
        <begin position="245"/>
        <end position="330"/>
    </location>
</feature>
<dbReference type="Gene3D" id="2.40.30.170">
    <property type="match status" value="1"/>
</dbReference>
<proteinExistence type="inferred from homology"/>
<evidence type="ECO:0000256" key="4">
    <source>
        <dbReference type="ARBA" id="ARBA00022764"/>
    </source>
</evidence>
<dbReference type="InterPro" id="IPR050465">
    <property type="entry name" value="UPF0194_transport"/>
</dbReference>
<dbReference type="Pfam" id="PF25954">
    <property type="entry name" value="Beta-barrel_RND_2"/>
    <property type="match status" value="1"/>
</dbReference>
<keyword evidence="3" id="KW-0732">Signal</keyword>
<evidence type="ECO:0000259" key="7">
    <source>
        <dbReference type="Pfam" id="PF25881"/>
    </source>
</evidence>
<comment type="similarity">
    <text evidence="2">Belongs to the UPF0194 family.</text>
</comment>
<comment type="subcellular location">
    <subcellularLocation>
        <location evidence="1">Periplasm</location>
    </subcellularLocation>
</comment>
<dbReference type="InterPro" id="IPR059052">
    <property type="entry name" value="HH_YbhG-like"/>
</dbReference>
<evidence type="ECO:0000256" key="1">
    <source>
        <dbReference type="ARBA" id="ARBA00004418"/>
    </source>
</evidence>
<dbReference type="AlphaFoldDB" id="A0A1H4BMA1"/>
<dbReference type="Gene3D" id="2.40.50.100">
    <property type="match status" value="1"/>
</dbReference>
<dbReference type="Proteomes" id="UP000199409">
    <property type="component" value="Unassembled WGS sequence"/>
</dbReference>
<keyword evidence="4" id="KW-0574">Periplasm</keyword>
<evidence type="ECO:0000313" key="10">
    <source>
        <dbReference type="Proteomes" id="UP000199409"/>
    </source>
</evidence>
<protein>
    <submittedName>
        <fullName evidence="9">HlyD family secretion protein</fullName>
    </submittedName>
</protein>
<dbReference type="EMBL" id="FNQN01000006">
    <property type="protein sequence ID" value="SEA49178.1"/>
    <property type="molecule type" value="Genomic_DNA"/>
</dbReference>
<keyword evidence="10" id="KW-1185">Reference proteome</keyword>
<dbReference type="STRING" id="37625.SAMN05660420_02277"/>
<dbReference type="RefSeq" id="WP_092348396.1">
    <property type="nucleotide sequence ID" value="NZ_FNQN01000006.1"/>
</dbReference>
<name>A0A1H4BMA1_9BACT</name>
<reference evidence="9 10" key="1">
    <citation type="submission" date="2016-10" db="EMBL/GenBank/DDBJ databases">
        <authorList>
            <person name="de Groot N.N."/>
        </authorList>
    </citation>
    <scope>NUCLEOTIDE SEQUENCE [LARGE SCALE GENOMIC DNA]</scope>
    <source>
        <strain evidence="9 10">DSM 7343</strain>
    </source>
</reference>
<keyword evidence="5 6" id="KW-0175">Coiled coil</keyword>
<dbReference type="PANTHER" id="PTHR32347">
    <property type="entry name" value="EFFLUX SYSTEM COMPONENT YKNX-RELATED"/>
    <property type="match status" value="1"/>
</dbReference>
<evidence type="ECO:0000256" key="2">
    <source>
        <dbReference type="ARBA" id="ARBA00010602"/>
    </source>
</evidence>
<evidence type="ECO:0000313" key="9">
    <source>
        <dbReference type="EMBL" id="SEA49178.1"/>
    </source>
</evidence>
<dbReference type="PANTHER" id="PTHR32347:SF29">
    <property type="entry name" value="UPF0194 MEMBRANE PROTEIN YBHG"/>
    <property type="match status" value="1"/>
</dbReference>
<evidence type="ECO:0000259" key="8">
    <source>
        <dbReference type="Pfam" id="PF25954"/>
    </source>
</evidence>
<accession>A0A1H4BMA1</accession>
<evidence type="ECO:0000256" key="6">
    <source>
        <dbReference type="SAM" id="Coils"/>
    </source>
</evidence>
<dbReference type="OrthoDB" id="9778236at2"/>